<accession>A0A484L6W8</accession>
<evidence type="ECO:0000313" key="1">
    <source>
        <dbReference type="EMBL" id="VFQ71934.1"/>
    </source>
</evidence>
<dbReference type="EMBL" id="OOIL02001093">
    <property type="protein sequence ID" value="VFQ71934.1"/>
    <property type="molecule type" value="Genomic_DNA"/>
</dbReference>
<protein>
    <submittedName>
        <fullName evidence="1">Uncharacterized protein</fullName>
    </submittedName>
</protein>
<keyword evidence="2" id="KW-1185">Reference proteome</keyword>
<organism evidence="1 2">
    <name type="scientific">Cuscuta campestris</name>
    <dbReference type="NCBI Taxonomy" id="132261"/>
    <lineage>
        <taxon>Eukaryota</taxon>
        <taxon>Viridiplantae</taxon>
        <taxon>Streptophyta</taxon>
        <taxon>Embryophyta</taxon>
        <taxon>Tracheophyta</taxon>
        <taxon>Spermatophyta</taxon>
        <taxon>Magnoliopsida</taxon>
        <taxon>eudicotyledons</taxon>
        <taxon>Gunneridae</taxon>
        <taxon>Pentapetalae</taxon>
        <taxon>asterids</taxon>
        <taxon>lamiids</taxon>
        <taxon>Solanales</taxon>
        <taxon>Convolvulaceae</taxon>
        <taxon>Cuscuteae</taxon>
        <taxon>Cuscuta</taxon>
        <taxon>Cuscuta subgen. Grammica</taxon>
        <taxon>Cuscuta sect. Cleistogrammica</taxon>
    </lineage>
</organism>
<evidence type="ECO:0000313" key="2">
    <source>
        <dbReference type="Proteomes" id="UP000595140"/>
    </source>
</evidence>
<name>A0A484L6W8_9ASTE</name>
<gene>
    <name evidence="1" type="ORF">CCAM_LOCUS13710</name>
</gene>
<reference evidence="1 2" key="1">
    <citation type="submission" date="2018-04" db="EMBL/GenBank/DDBJ databases">
        <authorList>
            <person name="Vogel A."/>
        </authorList>
    </citation>
    <scope>NUCLEOTIDE SEQUENCE [LARGE SCALE GENOMIC DNA]</scope>
</reference>
<sequence>MAPLLGEDEDSEYIFPKISRSPWPHRPPPLLRLSTTTMNLTGTQLKSSPSGLSIRNHEDCTIFQYLSGITYWAWKNIHRCRCNV</sequence>
<dbReference type="AlphaFoldDB" id="A0A484L6W8"/>
<dbReference type="Proteomes" id="UP000595140">
    <property type="component" value="Unassembled WGS sequence"/>
</dbReference>
<proteinExistence type="predicted"/>